<evidence type="ECO:0000256" key="6">
    <source>
        <dbReference type="SAM" id="Phobius"/>
    </source>
</evidence>
<keyword evidence="6" id="KW-1133">Transmembrane helix</keyword>
<accession>A0A803MRA5</accession>
<evidence type="ECO:0000256" key="4">
    <source>
        <dbReference type="ARBA" id="ARBA00023136"/>
    </source>
</evidence>
<name>A0A803MRA5_CHEQI</name>
<dbReference type="AlphaFoldDB" id="A0A803MRA5"/>
<evidence type="ECO:0000256" key="5">
    <source>
        <dbReference type="ARBA" id="ARBA00023180"/>
    </source>
</evidence>
<evidence type="ECO:0000256" key="2">
    <source>
        <dbReference type="ARBA" id="ARBA00022676"/>
    </source>
</evidence>
<keyword evidence="2" id="KW-0328">Glycosyltransferase</keyword>
<dbReference type="GeneID" id="110694823"/>
<proteinExistence type="predicted"/>
<feature type="transmembrane region" description="Helical" evidence="6">
    <location>
        <begin position="21"/>
        <end position="43"/>
    </location>
</feature>
<dbReference type="KEGG" id="cqi:110694823"/>
<dbReference type="InterPro" id="IPR044174">
    <property type="entry name" value="BC10-like"/>
</dbReference>
<keyword evidence="3" id="KW-0808">Transferase</keyword>
<organism evidence="7 8">
    <name type="scientific">Chenopodium quinoa</name>
    <name type="common">Quinoa</name>
    <dbReference type="NCBI Taxonomy" id="63459"/>
    <lineage>
        <taxon>Eukaryota</taxon>
        <taxon>Viridiplantae</taxon>
        <taxon>Streptophyta</taxon>
        <taxon>Embryophyta</taxon>
        <taxon>Tracheophyta</taxon>
        <taxon>Spermatophyta</taxon>
        <taxon>Magnoliopsida</taxon>
        <taxon>eudicotyledons</taxon>
        <taxon>Gunneridae</taxon>
        <taxon>Pentapetalae</taxon>
        <taxon>Caryophyllales</taxon>
        <taxon>Chenopodiaceae</taxon>
        <taxon>Chenopodioideae</taxon>
        <taxon>Atripliceae</taxon>
        <taxon>Chenopodium</taxon>
    </lineage>
</organism>
<evidence type="ECO:0008006" key="9">
    <source>
        <dbReference type="Google" id="ProtNLM"/>
    </source>
</evidence>
<gene>
    <name evidence="7" type="primary">LOC110694823</name>
</gene>
<dbReference type="PANTHER" id="PTHR31042:SF131">
    <property type="entry name" value="CORE-2_I-BRANCHING BETA-1,6-N-ACETYLGLUCOSAMINYLTRANSFERASE FAMILY PROTEIN"/>
    <property type="match status" value="1"/>
</dbReference>
<dbReference type="GO" id="GO:0016757">
    <property type="term" value="F:glycosyltransferase activity"/>
    <property type="evidence" value="ECO:0007669"/>
    <property type="project" value="UniProtKB-KW"/>
</dbReference>
<dbReference type="Gramene" id="AUR62033806-RA">
    <property type="protein sequence ID" value="AUR62033806-RA:cds"/>
    <property type="gene ID" value="AUR62033806"/>
</dbReference>
<dbReference type="GO" id="GO:0016020">
    <property type="term" value="C:membrane"/>
    <property type="evidence" value="ECO:0007669"/>
    <property type="project" value="UniProtKB-SubCell"/>
</dbReference>
<evidence type="ECO:0000256" key="1">
    <source>
        <dbReference type="ARBA" id="ARBA00004606"/>
    </source>
</evidence>
<keyword evidence="4 6" id="KW-0472">Membrane</keyword>
<dbReference type="OMA" id="QWGNVNM"/>
<evidence type="ECO:0000313" key="7">
    <source>
        <dbReference type="EnsemblPlants" id="AUR62033806-RA:cds"/>
    </source>
</evidence>
<comment type="subcellular location">
    <subcellularLocation>
        <location evidence="1">Membrane</location>
        <topology evidence="1">Single-pass type II membrane protein</topology>
    </subcellularLocation>
</comment>
<reference evidence="7" key="2">
    <citation type="submission" date="2021-03" db="UniProtKB">
        <authorList>
            <consortium name="EnsemblPlants"/>
        </authorList>
    </citation>
    <scope>IDENTIFICATION</scope>
</reference>
<keyword evidence="5" id="KW-0325">Glycoprotein</keyword>
<evidence type="ECO:0000256" key="3">
    <source>
        <dbReference type="ARBA" id="ARBA00022679"/>
    </source>
</evidence>
<evidence type="ECO:0000313" key="8">
    <source>
        <dbReference type="Proteomes" id="UP000596660"/>
    </source>
</evidence>
<reference evidence="7" key="1">
    <citation type="journal article" date="2017" name="Nature">
        <title>The genome of Chenopodium quinoa.</title>
        <authorList>
            <person name="Jarvis D.E."/>
            <person name="Ho Y.S."/>
            <person name="Lightfoot D.J."/>
            <person name="Schmoeckel S.M."/>
            <person name="Li B."/>
            <person name="Borm T.J.A."/>
            <person name="Ohyanagi H."/>
            <person name="Mineta K."/>
            <person name="Michell C.T."/>
            <person name="Saber N."/>
            <person name="Kharbatia N.M."/>
            <person name="Rupper R.R."/>
            <person name="Sharp A.R."/>
            <person name="Dally N."/>
            <person name="Boughton B.A."/>
            <person name="Woo Y.H."/>
            <person name="Gao G."/>
            <person name="Schijlen E.G.W.M."/>
            <person name="Guo X."/>
            <person name="Momin A.A."/>
            <person name="Negrao S."/>
            <person name="Al-Babili S."/>
            <person name="Gehring C."/>
            <person name="Roessner U."/>
            <person name="Jung C."/>
            <person name="Murphy K."/>
            <person name="Arold S.T."/>
            <person name="Gojobori T."/>
            <person name="van der Linden C.G."/>
            <person name="van Loo E.N."/>
            <person name="Jellen E.N."/>
            <person name="Maughan P.J."/>
            <person name="Tester M."/>
        </authorList>
    </citation>
    <scope>NUCLEOTIDE SEQUENCE [LARGE SCALE GENOMIC DNA]</scope>
    <source>
        <strain evidence="7">cv. PI 614886</strain>
    </source>
</reference>
<sequence>MKNNIPTIPTSSYKLLNIQINLNNLISYLVIFAFGLTIGSTFFSHDTSSSYTLPLNNIELLNFTAAVSDNDFDVPVSGSNATTINDTVMHDMEDDELLWRASMVPKLGGGDYPSNFVKKKIAFMFLVRGPLPLAPLWEMFFKGHEDLYNIYIHSHPSYNQSLPSNSVFHGRRIPSKDVEWGQFNMVEAERRLLANALLDVSNQRFILLSESCIPLFNFSTVYSYLVNSNKSHVEAYDLPGPVGRGRYSHYMMPQVTLSQWRKGSQWFEMDRTLALEVVSDQEYFPLFQKFCTRACYGDEHYLPTFISIKYSWMNSNRSITWVDWSKTGPHPGVFQRPHVTPELLNTMRSNGTCEYNGEKTDVCFLFARKFMPGTLTRLLRFAPQIMKFK</sequence>
<dbReference type="PANTHER" id="PTHR31042">
    <property type="entry name" value="CORE-2/I-BRANCHING BETA-1,6-N-ACETYLGLUCOSAMINYLTRANSFERASE FAMILY PROTEIN-RELATED"/>
    <property type="match status" value="1"/>
</dbReference>
<keyword evidence="8" id="KW-1185">Reference proteome</keyword>
<protein>
    <recommendedName>
        <fullName evidence="9">Core-2/I-branching beta-1,6-N-acetylglucosaminyltransferase family protein</fullName>
    </recommendedName>
</protein>
<dbReference type="Pfam" id="PF02485">
    <property type="entry name" value="Branch"/>
    <property type="match status" value="1"/>
</dbReference>
<dbReference type="OrthoDB" id="191334at2759"/>
<dbReference type="Proteomes" id="UP000596660">
    <property type="component" value="Unplaced"/>
</dbReference>
<dbReference type="EnsemblPlants" id="AUR62033806-RA">
    <property type="protein sequence ID" value="AUR62033806-RA:cds"/>
    <property type="gene ID" value="AUR62033806"/>
</dbReference>
<dbReference type="InterPro" id="IPR003406">
    <property type="entry name" value="Glyco_trans_14"/>
</dbReference>
<keyword evidence="6" id="KW-0812">Transmembrane</keyword>
<dbReference type="RefSeq" id="XP_021727685.1">
    <property type="nucleotide sequence ID" value="XM_021871993.1"/>
</dbReference>